<feature type="domain" description="CheW-like" evidence="1">
    <location>
        <begin position="163"/>
        <end position="300"/>
    </location>
</feature>
<sequence>MSRPDLLSFTVAGVTCALPLAAVRQVTSMVALSPAGTMNLHGRAVPVYSARTLLGLPEKPPHPSEVLIVVRPGPDCAAVRVDGVRGVRENTAPPGESGVLLGEDGTVLIRDLPLFLEGGAAGRLPLTPTGEEALPETGRAASILAERAEALAQPEEEPHQTALSEILTFRIADREYAVETRYVREVFIVREITPVPGVPDFIVGISAERGEIVSIVDLARLFSLPGRGLTELNRVIVLSDGAMTFGILADYITDIGTTPTGDLAPVKPGATPIAGRYLLGAADGSRIVLDAAAILADPAMVICQTSR</sequence>
<dbReference type="SMART" id="SM00260">
    <property type="entry name" value="CheW"/>
    <property type="match status" value="2"/>
</dbReference>
<reference evidence="2 3" key="1">
    <citation type="submission" date="2019-10" db="EMBL/GenBank/DDBJ databases">
        <title>Isolation and characterization of Methanoculleus sp. Wushi-C6 from a hot spring well.</title>
        <authorList>
            <person name="Chen S.-C."/>
            <person name="Lan Z.-H."/>
            <person name="You Y.-T."/>
            <person name="Lai M.-C."/>
        </authorList>
    </citation>
    <scope>NUCLEOTIDE SEQUENCE [LARGE SCALE GENOMIC DNA]</scope>
    <source>
        <strain evidence="2 3">Wushi-C6</strain>
    </source>
</reference>
<dbReference type="Gene3D" id="2.40.50.180">
    <property type="entry name" value="CheA-289, Domain 4"/>
    <property type="match status" value="2"/>
</dbReference>
<dbReference type="EMBL" id="WBKO01000001">
    <property type="protein sequence ID" value="MDV2481223.1"/>
    <property type="molecule type" value="Genomic_DNA"/>
</dbReference>
<dbReference type="PROSITE" id="PS50851">
    <property type="entry name" value="CHEW"/>
    <property type="match status" value="1"/>
</dbReference>
<accession>A0ABU3WZJ9</accession>
<dbReference type="Proteomes" id="UP001281203">
    <property type="component" value="Unassembled WGS sequence"/>
</dbReference>
<organism evidence="2 3">
    <name type="scientific">Methanoculleus caldifontis</name>
    <dbReference type="NCBI Taxonomy" id="2651577"/>
    <lineage>
        <taxon>Archaea</taxon>
        <taxon>Methanobacteriati</taxon>
        <taxon>Methanobacteriota</taxon>
        <taxon>Stenosarchaea group</taxon>
        <taxon>Methanomicrobia</taxon>
        <taxon>Methanomicrobiales</taxon>
        <taxon>Methanomicrobiaceae</taxon>
        <taxon>Methanoculleus</taxon>
    </lineage>
</organism>
<dbReference type="InterPro" id="IPR036061">
    <property type="entry name" value="CheW-like_dom_sf"/>
</dbReference>
<dbReference type="PANTHER" id="PTHR22617:SF23">
    <property type="entry name" value="CHEMOTAXIS PROTEIN CHEW"/>
    <property type="match status" value="1"/>
</dbReference>
<dbReference type="SUPFAM" id="SSF50341">
    <property type="entry name" value="CheW-like"/>
    <property type="match status" value="2"/>
</dbReference>
<name>A0ABU3WZJ9_9EURY</name>
<dbReference type="Gene3D" id="2.30.30.40">
    <property type="entry name" value="SH3 Domains"/>
    <property type="match status" value="1"/>
</dbReference>
<dbReference type="InterPro" id="IPR039315">
    <property type="entry name" value="CheW"/>
</dbReference>
<dbReference type="Pfam" id="PF01584">
    <property type="entry name" value="CheW"/>
    <property type="match status" value="2"/>
</dbReference>
<keyword evidence="3" id="KW-1185">Reference proteome</keyword>
<proteinExistence type="predicted"/>
<protein>
    <submittedName>
        <fullName evidence="2">Chemotaxis protein CheW</fullName>
    </submittedName>
</protein>
<evidence type="ECO:0000259" key="1">
    <source>
        <dbReference type="PROSITE" id="PS50851"/>
    </source>
</evidence>
<evidence type="ECO:0000313" key="3">
    <source>
        <dbReference type="Proteomes" id="UP001281203"/>
    </source>
</evidence>
<dbReference type="PANTHER" id="PTHR22617">
    <property type="entry name" value="CHEMOTAXIS SENSOR HISTIDINE KINASE-RELATED"/>
    <property type="match status" value="1"/>
</dbReference>
<dbReference type="RefSeq" id="WP_317064224.1">
    <property type="nucleotide sequence ID" value="NZ_WBKO01000001.1"/>
</dbReference>
<comment type="caution">
    <text evidence="2">The sequence shown here is derived from an EMBL/GenBank/DDBJ whole genome shotgun (WGS) entry which is preliminary data.</text>
</comment>
<evidence type="ECO:0000313" key="2">
    <source>
        <dbReference type="EMBL" id="MDV2481223.1"/>
    </source>
</evidence>
<gene>
    <name evidence="2" type="ORF">F8E02_04215</name>
</gene>
<dbReference type="InterPro" id="IPR002545">
    <property type="entry name" value="CheW-lke_dom"/>
</dbReference>